<dbReference type="GO" id="GO:0004190">
    <property type="term" value="F:aspartic-type endopeptidase activity"/>
    <property type="evidence" value="ECO:0007669"/>
    <property type="project" value="InterPro"/>
</dbReference>
<dbReference type="Pfam" id="PF14543">
    <property type="entry name" value="TAXi_N"/>
    <property type="match status" value="1"/>
</dbReference>
<comment type="caution">
    <text evidence="4">The sequence shown here is derived from an EMBL/GenBank/DDBJ whole genome shotgun (WGS) entry which is preliminary data.</text>
</comment>
<feature type="domain" description="Xylanase inhibitor C-terminal" evidence="2">
    <location>
        <begin position="70"/>
        <end position="198"/>
    </location>
</feature>
<sequence length="199" mass="21668">MMGLGRASISLPSLLAKKFGFHRKFAVCLSSSEGVILSGDRPYVSLRGPDVSNSLMYTPLISNQDGTLEDYYIHVKSIKINGKRLSLNTSMLSLDRQGNGGTKLSTIVPYTTMESTIYETFTRAYTKVATSMNMTRVASVGPFGLCFSSGSIEKTPFGPSVPVIDLVLQSEMVKWSIHGRNSMVEVSDEVMCLGFLDGV</sequence>
<dbReference type="PANTHER" id="PTHR47965">
    <property type="entry name" value="ASPARTYL PROTEASE-RELATED"/>
    <property type="match status" value="1"/>
</dbReference>
<reference evidence="4 5" key="1">
    <citation type="submission" date="2019-07" db="EMBL/GenBank/DDBJ databases">
        <title>De Novo Assembly of kiwifruit Actinidia rufa.</title>
        <authorList>
            <person name="Sugita-Konishi S."/>
            <person name="Sato K."/>
            <person name="Mori E."/>
            <person name="Abe Y."/>
            <person name="Kisaki G."/>
            <person name="Hamano K."/>
            <person name="Suezawa K."/>
            <person name="Otani M."/>
            <person name="Fukuda T."/>
            <person name="Manabe T."/>
            <person name="Gomi K."/>
            <person name="Tabuchi M."/>
            <person name="Akimitsu K."/>
            <person name="Kataoka I."/>
        </authorList>
    </citation>
    <scope>NUCLEOTIDE SEQUENCE [LARGE SCALE GENOMIC DNA]</scope>
    <source>
        <strain evidence="5">cv. Fuchu</strain>
    </source>
</reference>
<dbReference type="InterPro" id="IPR001461">
    <property type="entry name" value="Aspartic_peptidase_A1"/>
</dbReference>
<keyword evidence="4" id="KW-0645">Protease</keyword>
<keyword evidence="5" id="KW-1185">Reference proteome</keyword>
<dbReference type="Proteomes" id="UP000585474">
    <property type="component" value="Unassembled WGS sequence"/>
</dbReference>
<dbReference type="Pfam" id="PF14541">
    <property type="entry name" value="TAXi_C"/>
    <property type="match status" value="1"/>
</dbReference>
<organism evidence="4 5">
    <name type="scientific">Actinidia rufa</name>
    <dbReference type="NCBI Taxonomy" id="165716"/>
    <lineage>
        <taxon>Eukaryota</taxon>
        <taxon>Viridiplantae</taxon>
        <taxon>Streptophyta</taxon>
        <taxon>Embryophyta</taxon>
        <taxon>Tracheophyta</taxon>
        <taxon>Spermatophyta</taxon>
        <taxon>Magnoliopsida</taxon>
        <taxon>eudicotyledons</taxon>
        <taxon>Gunneridae</taxon>
        <taxon>Pentapetalae</taxon>
        <taxon>asterids</taxon>
        <taxon>Ericales</taxon>
        <taxon>Actinidiaceae</taxon>
        <taxon>Actinidia</taxon>
    </lineage>
</organism>
<name>A0A7J0GDH4_9ERIC</name>
<dbReference type="GO" id="GO:0006508">
    <property type="term" value="P:proteolysis"/>
    <property type="evidence" value="ECO:0007669"/>
    <property type="project" value="UniProtKB-KW"/>
</dbReference>
<dbReference type="SUPFAM" id="SSF50630">
    <property type="entry name" value="Acid proteases"/>
    <property type="match status" value="1"/>
</dbReference>
<evidence type="ECO:0000259" key="2">
    <source>
        <dbReference type="Pfam" id="PF14541"/>
    </source>
</evidence>
<dbReference type="AlphaFoldDB" id="A0A7J0GDH4"/>
<proteinExistence type="inferred from homology"/>
<accession>A0A7J0GDH4</accession>
<dbReference type="PANTHER" id="PTHR47965:SF46">
    <property type="entry name" value="BASIC 7S GLOBULIN-LIKE"/>
    <property type="match status" value="1"/>
</dbReference>
<dbReference type="InterPro" id="IPR021109">
    <property type="entry name" value="Peptidase_aspartic_dom_sf"/>
</dbReference>
<dbReference type="InterPro" id="IPR032799">
    <property type="entry name" value="TAXi_C"/>
</dbReference>
<dbReference type="Gene3D" id="2.40.70.10">
    <property type="entry name" value="Acid Proteases"/>
    <property type="match status" value="2"/>
</dbReference>
<dbReference type="InterPro" id="IPR032861">
    <property type="entry name" value="TAXi_N"/>
</dbReference>
<dbReference type="EMBL" id="BJWL01000020">
    <property type="protein sequence ID" value="GFZ08824.1"/>
    <property type="molecule type" value="Genomic_DNA"/>
</dbReference>
<comment type="similarity">
    <text evidence="1">Belongs to the peptidase A1 family.</text>
</comment>
<keyword evidence="4" id="KW-0378">Hydrolase</keyword>
<evidence type="ECO:0000256" key="1">
    <source>
        <dbReference type="ARBA" id="ARBA00007447"/>
    </source>
</evidence>
<evidence type="ECO:0000313" key="4">
    <source>
        <dbReference type="EMBL" id="GFZ08824.1"/>
    </source>
</evidence>
<evidence type="ECO:0000313" key="5">
    <source>
        <dbReference type="Proteomes" id="UP000585474"/>
    </source>
</evidence>
<feature type="domain" description="Xylanase inhibitor N-terminal" evidence="3">
    <location>
        <begin position="1"/>
        <end position="40"/>
    </location>
</feature>
<gene>
    <name evidence="4" type="ORF">Acr_20g0006320</name>
</gene>
<evidence type="ECO:0000259" key="3">
    <source>
        <dbReference type="Pfam" id="PF14543"/>
    </source>
</evidence>
<dbReference type="OrthoDB" id="1162128at2759"/>
<protein>
    <submittedName>
        <fullName evidence="4">Eukaryotic aspartyl protease family protein</fullName>
    </submittedName>
</protein>